<dbReference type="Proteomes" id="UP000009172">
    <property type="component" value="Unassembled WGS sequence"/>
</dbReference>
<feature type="region of interest" description="Disordered" evidence="1">
    <location>
        <begin position="311"/>
        <end position="332"/>
    </location>
</feature>
<proteinExistence type="predicted"/>
<dbReference type="HOGENOM" id="CLU_003121_1_1_1"/>
<dbReference type="EMBL" id="GG698478">
    <property type="protein sequence ID" value="EGD93001.1"/>
    <property type="molecule type" value="Genomic_DNA"/>
</dbReference>
<dbReference type="OrthoDB" id="4201960at2759"/>
<feature type="compositionally biased region" description="Basic and acidic residues" evidence="1">
    <location>
        <begin position="473"/>
        <end position="484"/>
    </location>
</feature>
<dbReference type="PANTHER" id="PTHR37535">
    <property type="entry name" value="FLUG DOMAIN PROTEIN"/>
    <property type="match status" value="1"/>
</dbReference>
<feature type="compositionally biased region" description="Low complexity" evidence="1">
    <location>
        <begin position="447"/>
        <end position="464"/>
    </location>
</feature>
<organism evidence="2 3">
    <name type="scientific">Trichophyton tonsurans (strain CBS 112818)</name>
    <name type="common">Scalp ringworm fungus</name>
    <dbReference type="NCBI Taxonomy" id="647933"/>
    <lineage>
        <taxon>Eukaryota</taxon>
        <taxon>Fungi</taxon>
        <taxon>Dikarya</taxon>
        <taxon>Ascomycota</taxon>
        <taxon>Pezizomycotina</taxon>
        <taxon>Eurotiomycetes</taxon>
        <taxon>Eurotiomycetidae</taxon>
        <taxon>Onygenales</taxon>
        <taxon>Arthrodermataceae</taxon>
        <taxon>Trichophyton</taxon>
    </lineage>
</organism>
<sequence length="559" mass="63823">MPRKKITAEERAKRLQERQFDSDKSSLSQERVKRELMPGTKRNYTNAMDLWAAYCQEHGVEDDDIFDQQTMKHFIQYMAAGARGHVNGMPMDSYIGFLWKSFTAKWRQKKGSGLPDSVTNSGKQWIYTKGELDAHVPLNREHRERNYLTLTHFQNLLQQLWRKDWYMFTFPIYQVYLSSLLKSCMYSSGRVGEYVESTARPDSDRGLYVEDGVTFVVIRSRKGTPELIVAPKRDAKGMTNRQQKCPRHPMQEDIESLPLYLNPVLEPLVICLARGLFRHFKTADEIFALEPTPEEPHYELSLRASAAPLFGDEPNAAPSEPDVSANDVERPKATGTPFYERVSCSGTTGKILKASWLSEQFSSLGRRSGYESIRIHNIRAEALMTANRNGYSQADLMKFADQGDPRIYFDAATTSMNTSMGFRFAATRCYGRPSPLNYSRTSRRARSISSSIARSTSSPKLSKLLPRRRLIHDRKPSTGGEDKDGHTVSYHLMWFDRVSHLIPERKRLSEMLFLPIPLQSPKGRKRTPVSDHPALIPDNGRYPAAGYPVKVKSMATKKR</sequence>
<gene>
    <name evidence="2" type="ORF">TESG_00560</name>
</gene>
<reference evidence="3" key="1">
    <citation type="journal article" date="2012" name="MBio">
        <title>Comparative genome analysis of Trichophyton rubrum and related dermatophytes reveals candidate genes involved in infection.</title>
        <authorList>
            <person name="Martinez D.A."/>
            <person name="Oliver B.G."/>
            <person name="Graeser Y."/>
            <person name="Goldberg J.M."/>
            <person name="Li W."/>
            <person name="Martinez-Rossi N.M."/>
            <person name="Monod M."/>
            <person name="Shelest E."/>
            <person name="Barton R.C."/>
            <person name="Birch E."/>
            <person name="Brakhage A.A."/>
            <person name="Chen Z."/>
            <person name="Gurr S.J."/>
            <person name="Heiman D."/>
            <person name="Heitman J."/>
            <person name="Kosti I."/>
            <person name="Rossi A."/>
            <person name="Saif S."/>
            <person name="Samalova M."/>
            <person name="Saunders C.W."/>
            <person name="Shea T."/>
            <person name="Summerbell R.C."/>
            <person name="Xu J."/>
            <person name="Young S."/>
            <person name="Zeng Q."/>
            <person name="Birren B.W."/>
            <person name="Cuomo C.A."/>
            <person name="White T.C."/>
        </authorList>
    </citation>
    <scope>NUCLEOTIDE SEQUENCE [LARGE SCALE GENOMIC DNA]</scope>
    <source>
        <strain evidence="3">CBS 112818</strain>
    </source>
</reference>
<feature type="region of interest" description="Disordered" evidence="1">
    <location>
        <begin position="1"/>
        <end position="31"/>
    </location>
</feature>
<evidence type="ECO:0000313" key="2">
    <source>
        <dbReference type="EMBL" id="EGD93001.1"/>
    </source>
</evidence>
<keyword evidence="3" id="KW-1185">Reference proteome</keyword>
<dbReference type="PANTHER" id="PTHR37535:SF3">
    <property type="entry name" value="FLUG DOMAIN-CONTAINING PROTEIN"/>
    <property type="match status" value="1"/>
</dbReference>
<feature type="region of interest" description="Disordered" evidence="1">
    <location>
        <begin position="438"/>
        <end position="484"/>
    </location>
</feature>
<dbReference type="AlphaFoldDB" id="F2RNU5"/>
<protein>
    <submittedName>
        <fullName evidence="2">Uncharacterized protein</fullName>
    </submittedName>
</protein>
<evidence type="ECO:0000313" key="3">
    <source>
        <dbReference type="Proteomes" id="UP000009172"/>
    </source>
</evidence>
<feature type="region of interest" description="Disordered" evidence="1">
    <location>
        <begin position="520"/>
        <end position="559"/>
    </location>
</feature>
<accession>F2RNU5</accession>
<evidence type="ECO:0000256" key="1">
    <source>
        <dbReference type="SAM" id="MobiDB-lite"/>
    </source>
</evidence>
<name>F2RNU5_TRIT1</name>